<comment type="subcellular location">
    <subcellularLocation>
        <location evidence="1">Membrane</location>
        <topology evidence="1">Multi-pass membrane protein</topology>
    </subcellularLocation>
</comment>
<dbReference type="InterPro" id="IPR000595">
    <property type="entry name" value="cNMP-bd_dom"/>
</dbReference>
<dbReference type="InterPro" id="IPR018490">
    <property type="entry name" value="cNMP-bd_dom_sf"/>
</dbReference>
<dbReference type="Pfam" id="PF16526">
    <property type="entry name" value="CLZ"/>
    <property type="match status" value="1"/>
</dbReference>
<dbReference type="GO" id="GO:0030553">
    <property type="term" value="F:cGMP binding"/>
    <property type="evidence" value="ECO:0007669"/>
    <property type="project" value="TreeGrafter"/>
</dbReference>
<dbReference type="PROSITE" id="PS00888">
    <property type="entry name" value="CNMP_BINDING_1"/>
    <property type="match status" value="1"/>
</dbReference>
<keyword evidence="6 10" id="KW-0472">Membrane</keyword>
<dbReference type="Pfam" id="PF00027">
    <property type="entry name" value="cNMP_binding"/>
    <property type="match status" value="1"/>
</dbReference>
<feature type="coiled-coil region" evidence="9">
    <location>
        <begin position="404"/>
        <end position="438"/>
    </location>
</feature>
<evidence type="ECO:0000256" key="7">
    <source>
        <dbReference type="ARBA" id="ARBA00023286"/>
    </source>
</evidence>
<keyword evidence="8" id="KW-0407">Ion channel</keyword>
<proteinExistence type="predicted"/>
<evidence type="ECO:0000313" key="13">
    <source>
        <dbReference type="Proteomes" id="UP000574691"/>
    </source>
</evidence>
<dbReference type="GO" id="GO:0005886">
    <property type="term" value="C:plasma membrane"/>
    <property type="evidence" value="ECO:0007669"/>
    <property type="project" value="TreeGrafter"/>
</dbReference>
<reference evidence="12 13" key="1">
    <citation type="submission" date="2019-09" db="EMBL/GenBank/DDBJ databases">
        <title>Bird 10,000 Genomes (B10K) Project - Family phase.</title>
        <authorList>
            <person name="Zhang G."/>
        </authorList>
    </citation>
    <scope>NUCLEOTIDE SEQUENCE [LARGE SCALE GENOMIC DNA]</scope>
    <source>
        <strain evidence="12">B10K-DU-001-64</strain>
        <tissue evidence="12">Muscle</tissue>
    </source>
</reference>
<dbReference type="PANTHER" id="PTHR45638:SF2">
    <property type="entry name" value="CYCLIC NUCLEOTIDE-GATED CATION CHANNEL ALPHA-4"/>
    <property type="match status" value="1"/>
</dbReference>
<evidence type="ECO:0000256" key="2">
    <source>
        <dbReference type="ARBA" id="ARBA00022448"/>
    </source>
</evidence>
<name>A0A7K4SUY2_9CHAR</name>
<dbReference type="InterPro" id="IPR032406">
    <property type="entry name" value="CLZ_dom"/>
</dbReference>
<dbReference type="GO" id="GO:0005222">
    <property type="term" value="F:intracellularly cAMP-activated cation channel activity"/>
    <property type="evidence" value="ECO:0007669"/>
    <property type="project" value="TreeGrafter"/>
</dbReference>
<evidence type="ECO:0000256" key="10">
    <source>
        <dbReference type="SAM" id="Phobius"/>
    </source>
</evidence>
<dbReference type="InterPro" id="IPR050866">
    <property type="entry name" value="CNG_cation_channel"/>
</dbReference>
<evidence type="ECO:0000256" key="4">
    <source>
        <dbReference type="ARBA" id="ARBA00022989"/>
    </source>
</evidence>
<dbReference type="PANTHER" id="PTHR45638">
    <property type="entry name" value="CYCLIC NUCLEOTIDE-GATED CATION CHANNEL SUBUNIT A"/>
    <property type="match status" value="1"/>
</dbReference>
<evidence type="ECO:0000256" key="8">
    <source>
        <dbReference type="ARBA" id="ARBA00023303"/>
    </source>
</evidence>
<keyword evidence="13" id="KW-1185">Reference proteome</keyword>
<dbReference type="SUPFAM" id="SSF51206">
    <property type="entry name" value="cAMP-binding domain-like"/>
    <property type="match status" value="1"/>
</dbReference>
<keyword evidence="9" id="KW-0175">Coiled coil</keyword>
<keyword evidence="2" id="KW-0813">Transport</keyword>
<evidence type="ECO:0000256" key="5">
    <source>
        <dbReference type="ARBA" id="ARBA00023065"/>
    </source>
</evidence>
<feature type="transmembrane region" description="Helical" evidence="10">
    <location>
        <begin position="154"/>
        <end position="175"/>
    </location>
</feature>
<dbReference type="SUPFAM" id="SSF81324">
    <property type="entry name" value="Voltage-gated potassium channels"/>
    <property type="match status" value="1"/>
</dbReference>
<dbReference type="Pfam" id="PF00520">
    <property type="entry name" value="Ion_trans"/>
    <property type="match status" value="1"/>
</dbReference>
<sequence>AFLEDGILVRDRGRIRQRYLRSSSFPWDVAAVLPTDLLYLHLGLGVPAVRANRCLRASRLFEAFDRRETRTAHPNAFRVTKLMLYVFVTIHWYGCLYFALSARLGLGADAWVCPNASRPGFARPLRQYLHSFYFSTLILATVGDTPEPRREEEFLFVTAGFLLAVLGFATITGSIGSVISNMNAADAAFYPDPEPVRRYLRAQGAGRRLVRRKLPAELSVLRPLPQGLRAEVAASVHLPALRRVGLFQSWEHGVLRQLVLHLQPQVFGPGEFVCRRGDVGREMYFIREGRLAVVAEDGVTQLAVLGEGLYFGEISLINIKGEPPAPPWSPLVPPGLTTAPASPGNTSGNRRTANIMSIGYSDLFCLSKEDLAEVLAEFPSARATMEAKGRQLLLRMGKLDVHAEAAAAAAAEEAERRVQALETALEGLQTRAARLLAQLESSAFKMALRVERLECWLQRRQPAGGPGPA</sequence>
<evidence type="ECO:0000313" key="12">
    <source>
        <dbReference type="EMBL" id="NWQ89664.1"/>
    </source>
</evidence>
<dbReference type="GO" id="GO:0005223">
    <property type="term" value="F:intracellularly cGMP-activated cation channel activity"/>
    <property type="evidence" value="ECO:0007669"/>
    <property type="project" value="TreeGrafter"/>
</dbReference>
<dbReference type="CDD" id="cd00038">
    <property type="entry name" value="CAP_ED"/>
    <property type="match status" value="1"/>
</dbReference>
<dbReference type="GO" id="GO:0017071">
    <property type="term" value="C:intracellular cyclic nucleotide activated cation channel complex"/>
    <property type="evidence" value="ECO:0007669"/>
    <property type="project" value="TreeGrafter"/>
</dbReference>
<evidence type="ECO:0000256" key="6">
    <source>
        <dbReference type="ARBA" id="ARBA00023136"/>
    </source>
</evidence>
<accession>A0A7K4SUY2</accession>
<evidence type="ECO:0000256" key="9">
    <source>
        <dbReference type="SAM" id="Coils"/>
    </source>
</evidence>
<dbReference type="GO" id="GO:0044877">
    <property type="term" value="F:protein-containing complex binding"/>
    <property type="evidence" value="ECO:0007669"/>
    <property type="project" value="TreeGrafter"/>
</dbReference>
<feature type="non-terminal residue" evidence="12">
    <location>
        <position position="1"/>
    </location>
</feature>
<dbReference type="Proteomes" id="UP000574691">
    <property type="component" value="Unassembled WGS sequence"/>
</dbReference>
<organism evidence="12 13">
    <name type="scientific">Burhinus bistriatus</name>
    <dbReference type="NCBI Taxonomy" id="240201"/>
    <lineage>
        <taxon>Eukaryota</taxon>
        <taxon>Metazoa</taxon>
        <taxon>Chordata</taxon>
        <taxon>Craniata</taxon>
        <taxon>Vertebrata</taxon>
        <taxon>Euteleostomi</taxon>
        <taxon>Archelosauria</taxon>
        <taxon>Archosauria</taxon>
        <taxon>Dinosauria</taxon>
        <taxon>Saurischia</taxon>
        <taxon>Theropoda</taxon>
        <taxon>Coelurosauria</taxon>
        <taxon>Aves</taxon>
        <taxon>Neognathae</taxon>
        <taxon>Neoaves</taxon>
        <taxon>Charadriiformes</taxon>
        <taxon>Burhinidae</taxon>
        <taxon>Burhinus</taxon>
    </lineage>
</organism>
<feature type="non-terminal residue" evidence="12">
    <location>
        <position position="469"/>
    </location>
</feature>
<dbReference type="Gene3D" id="2.60.120.10">
    <property type="entry name" value="Jelly Rolls"/>
    <property type="match status" value="1"/>
</dbReference>
<comment type="caution">
    <text evidence="12">The sequence shown here is derived from an EMBL/GenBank/DDBJ whole genome shotgun (WGS) entry which is preliminary data.</text>
</comment>
<keyword evidence="7" id="KW-1071">Ligand-gated ion channel</keyword>
<gene>
    <name evidence="12" type="primary">Cnga4</name>
    <name evidence="12" type="ORF">BURBIS_R10668</name>
</gene>
<dbReference type="InterPro" id="IPR014710">
    <property type="entry name" value="RmlC-like_jellyroll"/>
</dbReference>
<dbReference type="Gene3D" id="1.20.5.300">
    <property type="match status" value="1"/>
</dbReference>
<evidence type="ECO:0000256" key="3">
    <source>
        <dbReference type="ARBA" id="ARBA00022692"/>
    </source>
</evidence>
<dbReference type="AlphaFoldDB" id="A0A7K4SUY2"/>
<evidence type="ECO:0000259" key="11">
    <source>
        <dbReference type="PROSITE" id="PS50042"/>
    </source>
</evidence>
<keyword evidence="5" id="KW-0406">Ion transport</keyword>
<dbReference type="InterPro" id="IPR005821">
    <property type="entry name" value="Ion_trans_dom"/>
</dbReference>
<dbReference type="SMART" id="SM00100">
    <property type="entry name" value="cNMP"/>
    <property type="match status" value="1"/>
</dbReference>
<keyword evidence="3 10" id="KW-0812">Transmembrane</keyword>
<evidence type="ECO:0000256" key="1">
    <source>
        <dbReference type="ARBA" id="ARBA00004141"/>
    </source>
</evidence>
<keyword evidence="4 10" id="KW-1133">Transmembrane helix</keyword>
<protein>
    <submittedName>
        <fullName evidence="12">CNGA4 protein</fullName>
    </submittedName>
</protein>
<dbReference type="EMBL" id="VYXH01004494">
    <property type="protein sequence ID" value="NWQ89664.1"/>
    <property type="molecule type" value="Genomic_DNA"/>
</dbReference>
<dbReference type="Gene3D" id="1.10.287.70">
    <property type="match status" value="1"/>
</dbReference>
<feature type="transmembrane region" description="Helical" evidence="10">
    <location>
        <begin position="82"/>
        <end position="105"/>
    </location>
</feature>
<dbReference type="InterPro" id="IPR018488">
    <property type="entry name" value="cNMP-bd_CS"/>
</dbReference>
<feature type="domain" description="Cyclic nucleotide-binding" evidence="11">
    <location>
        <begin position="246"/>
        <end position="375"/>
    </location>
</feature>
<dbReference type="PROSITE" id="PS50042">
    <property type="entry name" value="CNMP_BINDING_3"/>
    <property type="match status" value="1"/>
</dbReference>